<evidence type="ECO:0000313" key="3">
    <source>
        <dbReference type="Proteomes" id="UP001652624"/>
    </source>
</evidence>
<dbReference type="RefSeq" id="XP_016046810.2">
    <property type="nucleotide sequence ID" value="XM_016191324.2"/>
</dbReference>
<name>A0A1S3WKC7_ERIEU</name>
<feature type="domain" description="TLDc" evidence="2">
    <location>
        <begin position="1"/>
        <end position="158"/>
    </location>
</feature>
<evidence type="ECO:0000259" key="2">
    <source>
        <dbReference type="PROSITE" id="PS51886"/>
    </source>
</evidence>
<dbReference type="PROSITE" id="PS51886">
    <property type="entry name" value="TLDC"/>
    <property type="match status" value="1"/>
</dbReference>
<dbReference type="PANTHER" id="PTHR14241:SF2">
    <property type="entry name" value="INTERFERON-INDUCED PROTEIN 44-LIKE"/>
    <property type="match status" value="1"/>
</dbReference>
<dbReference type="GO" id="GO:0006955">
    <property type="term" value="P:immune response"/>
    <property type="evidence" value="ECO:0007669"/>
    <property type="project" value="TreeGrafter"/>
</dbReference>
<protein>
    <submittedName>
        <fullName evidence="4">Interferon-induced protein 44-like</fullName>
    </submittedName>
</protein>
<organism evidence="3 4">
    <name type="scientific">Erinaceus europaeus</name>
    <name type="common">Western European hedgehog</name>
    <dbReference type="NCBI Taxonomy" id="9365"/>
    <lineage>
        <taxon>Eukaryota</taxon>
        <taxon>Metazoa</taxon>
        <taxon>Chordata</taxon>
        <taxon>Craniata</taxon>
        <taxon>Vertebrata</taxon>
        <taxon>Euteleostomi</taxon>
        <taxon>Mammalia</taxon>
        <taxon>Eutheria</taxon>
        <taxon>Laurasiatheria</taxon>
        <taxon>Eulipotyphla</taxon>
        <taxon>Erinaceidae</taxon>
        <taxon>Erinaceinae</taxon>
        <taxon>Erinaceus</taxon>
    </lineage>
</organism>
<evidence type="ECO:0000256" key="1">
    <source>
        <dbReference type="ARBA" id="ARBA00009243"/>
    </source>
</evidence>
<dbReference type="CTD" id="10964"/>
<reference evidence="4" key="1">
    <citation type="submission" date="2025-08" db="UniProtKB">
        <authorList>
            <consortium name="RefSeq"/>
        </authorList>
    </citation>
    <scope>IDENTIFICATION</scope>
</reference>
<gene>
    <name evidence="4" type="primary">IFI44L</name>
</gene>
<evidence type="ECO:0000313" key="4">
    <source>
        <dbReference type="RefSeq" id="XP_016046810.2"/>
    </source>
</evidence>
<sequence>MELTSSLPWKMEKQLQQLFGNVSLSLLYKSSIHRNGFKQMFDKCCNQGSTITMFYNSKFILGAFLFRSYPEEFNGISEPNSSLFFLFERGKTAEMTSKYLITALQITDGNLTFYCSKDKILSVESLKNNCSLHQILLDGLRSYTYSFRFSECEVFRVEGTKNKGDYISKITQAIKYKSNLLAELRDYKTYDNMVSEIRILLLGPVGSGKSSFFNSVKSVFQGHVTRQAAVGSDITSITEQYRVYSIRDGKDGKSLPFLLCDSMGLDDKEGAGLCVDDIPHVLKGNISDRYQFTSHKPITSNHPAFIASPSLKDKIHCVAYVLDTNSVDTLSSKMVSIFKQIRREALSCGIALVVLLTNLNNYSDVLQGDFLNMSELMISQNQRIVNKVHELLSIPIFNIFMVENYASELELDPLKDILILSALRQMLRAADDALEDLPLEEID</sequence>
<dbReference type="InterPro" id="IPR006571">
    <property type="entry name" value="TLDc_dom"/>
</dbReference>
<dbReference type="eggNOG" id="ENOG502QQ57">
    <property type="taxonomic scope" value="Eukaryota"/>
</dbReference>
<dbReference type="PANTHER" id="PTHR14241">
    <property type="entry name" value="INTERFERON-INDUCED PROTEIN 44"/>
    <property type="match status" value="1"/>
</dbReference>
<proteinExistence type="inferred from homology"/>
<dbReference type="SUPFAM" id="SSF52540">
    <property type="entry name" value="P-loop containing nucleoside triphosphate hydrolases"/>
    <property type="match status" value="1"/>
</dbReference>
<comment type="similarity">
    <text evidence="1">Belongs to the IFI44 family.</text>
</comment>
<dbReference type="GeneID" id="103119838"/>
<dbReference type="InParanoid" id="A0A1S3WKC7"/>
<dbReference type="InterPro" id="IPR027417">
    <property type="entry name" value="P-loop_NTPase"/>
</dbReference>
<dbReference type="Gene3D" id="3.40.50.300">
    <property type="entry name" value="P-loop containing nucleotide triphosphate hydrolases"/>
    <property type="match status" value="1"/>
</dbReference>
<dbReference type="Proteomes" id="UP001652624">
    <property type="component" value="Chromosome 11"/>
</dbReference>
<dbReference type="FunCoup" id="A0A1S3WKC7">
    <property type="interactions" value="82"/>
</dbReference>
<dbReference type="AlphaFoldDB" id="A0A1S3WKC7"/>
<keyword evidence="3" id="KW-1185">Reference proteome</keyword>
<accession>A0A1S3WKC7</accession>
<dbReference type="OrthoDB" id="9662773at2759"/>